<dbReference type="HOGENOM" id="CLU_2464728_0_0_6"/>
<dbReference type="EMBL" id="CP000155">
    <property type="protein sequence ID" value="ABC31562.1"/>
    <property type="molecule type" value="Genomic_DNA"/>
</dbReference>
<feature type="chain" id="PRO_5004215278" evidence="1">
    <location>
        <begin position="25"/>
        <end position="88"/>
    </location>
</feature>
<accession>Q2SCR2</accession>
<organism evidence="2 3">
    <name type="scientific">Hahella chejuensis (strain KCTC 2396)</name>
    <dbReference type="NCBI Taxonomy" id="349521"/>
    <lineage>
        <taxon>Bacteria</taxon>
        <taxon>Pseudomonadati</taxon>
        <taxon>Pseudomonadota</taxon>
        <taxon>Gammaproteobacteria</taxon>
        <taxon>Oceanospirillales</taxon>
        <taxon>Hahellaceae</taxon>
        <taxon>Hahella</taxon>
    </lineage>
</organism>
<evidence type="ECO:0000313" key="3">
    <source>
        <dbReference type="Proteomes" id="UP000000238"/>
    </source>
</evidence>
<keyword evidence="3" id="KW-1185">Reference proteome</keyword>
<dbReference type="OrthoDB" id="9912223at2"/>
<feature type="signal peptide" evidence="1">
    <location>
        <begin position="1"/>
        <end position="24"/>
    </location>
</feature>
<gene>
    <name evidence="2" type="ordered locus">HCH_04871</name>
</gene>
<proteinExistence type="predicted"/>
<dbReference type="AlphaFoldDB" id="Q2SCR2"/>
<sequence>MKTSKLFSVVAALSLSAMAGAASAESLADRRAESVQDVPTPNAHYSGDYRFEQGKRIPVVKSTDDKKVIDGQYTGTVKYIRGEVVEES</sequence>
<name>Q2SCR2_HAHCH</name>
<keyword evidence="1" id="KW-0732">Signal</keyword>
<reference evidence="2 3" key="1">
    <citation type="journal article" date="2005" name="Nucleic Acids Res.">
        <title>Genomic blueprint of Hahella chejuensis, a marine microbe producing an algicidal agent.</title>
        <authorList>
            <person name="Jeong H."/>
            <person name="Yim J.H."/>
            <person name="Lee C."/>
            <person name="Choi S.-H."/>
            <person name="Park Y.K."/>
            <person name="Yoon S.H."/>
            <person name="Hur C.-G."/>
            <person name="Kang H.-Y."/>
            <person name="Kim D."/>
            <person name="Lee H.H."/>
            <person name="Park K.H."/>
            <person name="Park S.-H."/>
            <person name="Park H.-S."/>
            <person name="Lee H.K."/>
            <person name="Oh T.K."/>
            <person name="Kim J.F."/>
        </authorList>
    </citation>
    <scope>NUCLEOTIDE SEQUENCE [LARGE SCALE GENOMIC DNA]</scope>
    <source>
        <strain evidence="2 3">KCTC 2396</strain>
    </source>
</reference>
<evidence type="ECO:0000256" key="1">
    <source>
        <dbReference type="SAM" id="SignalP"/>
    </source>
</evidence>
<evidence type="ECO:0000313" key="2">
    <source>
        <dbReference type="EMBL" id="ABC31562.1"/>
    </source>
</evidence>
<dbReference type="KEGG" id="hch:HCH_04871"/>
<protein>
    <submittedName>
        <fullName evidence="2">Uncharacterized protein</fullName>
    </submittedName>
</protein>
<dbReference type="STRING" id="349521.HCH_04871"/>
<dbReference type="RefSeq" id="WP_011398627.1">
    <property type="nucleotide sequence ID" value="NC_007645.1"/>
</dbReference>
<dbReference type="Proteomes" id="UP000000238">
    <property type="component" value="Chromosome"/>
</dbReference>